<dbReference type="AlphaFoldDB" id="A0A5C4V236"/>
<dbReference type="SMART" id="SM00354">
    <property type="entry name" value="HTH_LACI"/>
    <property type="match status" value="1"/>
</dbReference>
<dbReference type="PROSITE" id="PS50932">
    <property type="entry name" value="HTH_LACI_2"/>
    <property type="match status" value="1"/>
</dbReference>
<dbReference type="RefSeq" id="WP_139637826.1">
    <property type="nucleotide sequence ID" value="NZ_CP045572.1"/>
</dbReference>
<dbReference type="InterPro" id="IPR028082">
    <property type="entry name" value="Peripla_BP_I"/>
</dbReference>
<dbReference type="InterPro" id="IPR010982">
    <property type="entry name" value="Lambda_DNA-bd_dom_sf"/>
</dbReference>
<gene>
    <name evidence="1" type="ORF">FH608_047600</name>
</gene>
<proteinExistence type="predicted"/>
<accession>A0A5P9Z6J4</accession>
<dbReference type="SUPFAM" id="SSF53822">
    <property type="entry name" value="Periplasmic binding protein-like I"/>
    <property type="match status" value="1"/>
</dbReference>
<dbReference type="GO" id="GO:0000976">
    <property type="term" value="F:transcription cis-regulatory region binding"/>
    <property type="evidence" value="ECO:0007669"/>
    <property type="project" value="TreeGrafter"/>
</dbReference>
<reference evidence="1 2" key="1">
    <citation type="submission" date="2019-10" db="EMBL/GenBank/DDBJ databases">
        <title>Nonomuraea sp. nov., isolated from Phyllanthus amarus.</title>
        <authorList>
            <person name="Klykleung N."/>
            <person name="Tanasupawat S."/>
        </authorList>
    </citation>
    <scope>NUCLEOTIDE SEQUENCE [LARGE SCALE GENOMIC DNA]</scope>
    <source>
        <strain evidence="1 2">PA1-10</strain>
    </source>
</reference>
<sequence length="331" mass="35772">MAKRVTIHDVAALAGVSRQTVTRALNDMDGINDETKQRVLEVSKRLGYRPSRFARSLVAREKTRTLGLVVSSFRNPYYTEIAGELLDCAASRNWQVIMASSESAGEAAAVRTLSTQVDVVVGHFWTSQEQIEQARNGVPVVVLDRVEPWPGMHSVALDLRPGIEEAIRALRGKGARSIGMIDSNNHVPRHSAYVPSTRRRDFEELIGPGRAAAVVAGEESIGGGSLAFVELMRAHPEVDAVLVFNDLMAIGAVHAAHTLAIDVPGRVRILGIDGLSMGQAVHPPLSTISIDRAALAARALDVVDALAAVDFAETAPIRHVVRPRLLWRESA</sequence>
<accession>A0A5C4V236</accession>
<dbReference type="PANTHER" id="PTHR30146">
    <property type="entry name" value="LACI-RELATED TRANSCRIPTIONAL REPRESSOR"/>
    <property type="match status" value="1"/>
</dbReference>
<keyword evidence="2" id="KW-1185">Reference proteome</keyword>
<dbReference type="Gene3D" id="3.40.50.2300">
    <property type="match status" value="2"/>
</dbReference>
<dbReference type="OrthoDB" id="3258243at2"/>
<name>A0A5C4V236_9ACTN</name>
<dbReference type="GO" id="GO:0003700">
    <property type="term" value="F:DNA-binding transcription factor activity"/>
    <property type="evidence" value="ECO:0007669"/>
    <property type="project" value="TreeGrafter"/>
</dbReference>
<dbReference type="InterPro" id="IPR000843">
    <property type="entry name" value="HTH_LacI"/>
</dbReference>
<dbReference type="Pfam" id="PF00356">
    <property type="entry name" value="LacI"/>
    <property type="match status" value="1"/>
</dbReference>
<dbReference type="Gene3D" id="1.10.260.40">
    <property type="entry name" value="lambda repressor-like DNA-binding domains"/>
    <property type="match status" value="1"/>
</dbReference>
<keyword evidence="1" id="KW-0238">DNA-binding</keyword>
<dbReference type="InterPro" id="IPR046335">
    <property type="entry name" value="LacI/GalR-like_sensor"/>
</dbReference>
<dbReference type="PANTHER" id="PTHR30146:SF109">
    <property type="entry name" value="HTH-TYPE TRANSCRIPTIONAL REGULATOR GALS"/>
    <property type="match status" value="1"/>
</dbReference>
<dbReference type="Pfam" id="PF13377">
    <property type="entry name" value="Peripla_BP_3"/>
    <property type="match status" value="1"/>
</dbReference>
<dbReference type="EMBL" id="VDLX02000031">
    <property type="protein sequence ID" value="KAB8185163.1"/>
    <property type="molecule type" value="Genomic_DNA"/>
</dbReference>
<dbReference type="SUPFAM" id="SSF47413">
    <property type="entry name" value="lambda repressor-like DNA-binding domains"/>
    <property type="match status" value="1"/>
</dbReference>
<organism evidence="1 2">
    <name type="scientific">Nonomuraea phyllanthi</name>
    <dbReference type="NCBI Taxonomy" id="2219224"/>
    <lineage>
        <taxon>Bacteria</taxon>
        <taxon>Bacillati</taxon>
        <taxon>Actinomycetota</taxon>
        <taxon>Actinomycetes</taxon>
        <taxon>Streptosporangiales</taxon>
        <taxon>Streptosporangiaceae</taxon>
        <taxon>Nonomuraea</taxon>
    </lineage>
</organism>
<dbReference type="PROSITE" id="PS00356">
    <property type="entry name" value="HTH_LACI_1"/>
    <property type="match status" value="1"/>
</dbReference>
<dbReference type="CDD" id="cd01392">
    <property type="entry name" value="HTH_LacI"/>
    <property type="match status" value="1"/>
</dbReference>
<protein>
    <submittedName>
        <fullName evidence="1">LacI family DNA-binding transcriptional regulator</fullName>
    </submittedName>
</protein>
<evidence type="ECO:0000313" key="1">
    <source>
        <dbReference type="EMBL" id="KAB8185163.1"/>
    </source>
</evidence>
<dbReference type="Proteomes" id="UP000312512">
    <property type="component" value="Unassembled WGS sequence"/>
</dbReference>
<comment type="caution">
    <text evidence="1">The sequence shown here is derived from an EMBL/GenBank/DDBJ whole genome shotgun (WGS) entry which is preliminary data.</text>
</comment>
<dbReference type="CDD" id="cd06267">
    <property type="entry name" value="PBP1_LacI_sugar_binding-like"/>
    <property type="match status" value="1"/>
</dbReference>
<evidence type="ECO:0000313" key="2">
    <source>
        <dbReference type="Proteomes" id="UP000312512"/>
    </source>
</evidence>